<protein>
    <submittedName>
        <fullName evidence="3">Uncharacterized protein</fullName>
    </submittedName>
</protein>
<dbReference type="EMBL" id="KL363462">
    <property type="protein sequence ID" value="KFD45558.1"/>
    <property type="molecule type" value="Genomic_DNA"/>
</dbReference>
<evidence type="ECO:0000256" key="2">
    <source>
        <dbReference type="SAM" id="SignalP"/>
    </source>
</evidence>
<feature type="region of interest" description="Disordered" evidence="1">
    <location>
        <begin position="200"/>
        <end position="224"/>
    </location>
</feature>
<feature type="chain" id="PRO_5001794624" evidence="2">
    <location>
        <begin position="27"/>
        <end position="292"/>
    </location>
</feature>
<evidence type="ECO:0000256" key="1">
    <source>
        <dbReference type="SAM" id="MobiDB-lite"/>
    </source>
</evidence>
<name>A0A085LKR2_9BILA</name>
<sequence length="292" mass="32589">MPSSRASNSFSFILPVGSISFSAVSAGEFDAVSTKVLMPDAIRWRIGVHLYAPWSVCFRHWKTLPEVTASVGLLSMHNAYANEAELSALPTSRHKRKEVLATSQVGLLWEAPMPAQPMWRLSGRNLDPSTLPTNGWNGFGVTTVEAVFGGGTTYNEMERTDPLPLAPLRSEGRRFAVCGSIRVNTSAFALSPYQRLRGEPEAEDMAVREADSTDLGTDGRSKNEVDQTEGWRKFVELRVWRSVPDRRAEIKEISFMIEVDLSKVANRRAEIKKISFMIEVDVFQSDMTFRAI</sequence>
<reference evidence="3 4" key="1">
    <citation type="journal article" date="2014" name="Nat. Genet.">
        <title>Genome and transcriptome of the porcine whipworm Trichuris suis.</title>
        <authorList>
            <person name="Jex A.R."/>
            <person name="Nejsum P."/>
            <person name="Schwarz E.M."/>
            <person name="Hu L."/>
            <person name="Young N.D."/>
            <person name="Hall R.S."/>
            <person name="Korhonen P.K."/>
            <person name="Liao S."/>
            <person name="Thamsborg S."/>
            <person name="Xia J."/>
            <person name="Xu P."/>
            <person name="Wang S."/>
            <person name="Scheerlinck J.P."/>
            <person name="Hofmann A."/>
            <person name="Sternberg P.W."/>
            <person name="Wang J."/>
            <person name="Gasser R.B."/>
        </authorList>
    </citation>
    <scope>NUCLEOTIDE SEQUENCE [LARGE SCALE GENOMIC DNA]</scope>
    <source>
        <strain evidence="3">DCEP-RM93M</strain>
    </source>
</reference>
<organism evidence="3 4">
    <name type="scientific">Trichuris suis</name>
    <name type="common">pig whipworm</name>
    <dbReference type="NCBI Taxonomy" id="68888"/>
    <lineage>
        <taxon>Eukaryota</taxon>
        <taxon>Metazoa</taxon>
        <taxon>Ecdysozoa</taxon>
        <taxon>Nematoda</taxon>
        <taxon>Enoplea</taxon>
        <taxon>Dorylaimia</taxon>
        <taxon>Trichinellida</taxon>
        <taxon>Trichuridae</taxon>
        <taxon>Trichuris</taxon>
    </lineage>
</organism>
<gene>
    <name evidence="3" type="ORF">M513_13560</name>
</gene>
<keyword evidence="2" id="KW-0732">Signal</keyword>
<evidence type="ECO:0000313" key="4">
    <source>
        <dbReference type="Proteomes" id="UP000030764"/>
    </source>
</evidence>
<proteinExistence type="predicted"/>
<dbReference type="AlphaFoldDB" id="A0A085LKR2"/>
<evidence type="ECO:0000313" key="3">
    <source>
        <dbReference type="EMBL" id="KFD45558.1"/>
    </source>
</evidence>
<dbReference type="Proteomes" id="UP000030764">
    <property type="component" value="Unassembled WGS sequence"/>
</dbReference>
<feature type="signal peptide" evidence="2">
    <location>
        <begin position="1"/>
        <end position="26"/>
    </location>
</feature>
<accession>A0A085LKR2</accession>
<keyword evidence="4" id="KW-1185">Reference proteome</keyword>